<name>I5BSD6_9BACT</name>
<dbReference type="Proteomes" id="UP000005551">
    <property type="component" value="Unassembled WGS sequence"/>
</dbReference>
<gene>
    <name evidence="1" type="ORF">A3SI_19721</name>
</gene>
<dbReference type="AlphaFoldDB" id="I5BSD6"/>
<dbReference type="RefSeq" id="WP_009057600.1">
    <property type="nucleotide sequence ID" value="NZ_AJYA01000085.1"/>
</dbReference>
<proteinExistence type="predicted"/>
<protein>
    <submittedName>
        <fullName evidence="1">Uncharacterized protein</fullName>
    </submittedName>
</protein>
<reference evidence="1 2" key="1">
    <citation type="submission" date="2012-05" db="EMBL/GenBank/DDBJ databases">
        <title>Genome sequence of Nitritalea halalkaliphila LW7.</title>
        <authorList>
            <person name="Jangir P.K."/>
            <person name="Singh A."/>
            <person name="Shivaji S."/>
            <person name="Sharma R."/>
        </authorList>
    </citation>
    <scope>NUCLEOTIDE SEQUENCE [LARGE SCALE GENOMIC DNA]</scope>
    <source>
        <strain evidence="1 2">LW7</strain>
    </source>
</reference>
<dbReference type="EMBL" id="AJYA01000085">
    <property type="protein sequence ID" value="EIM72488.1"/>
    <property type="molecule type" value="Genomic_DNA"/>
</dbReference>
<comment type="caution">
    <text evidence="1">The sequence shown here is derived from an EMBL/GenBank/DDBJ whole genome shotgun (WGS) entry which is preliminary data.</text>
</comment>
<accession>I5BSD6</accession>
<dbReference type="PATRIC" id="fig|1189621.3.peg.4094"/>
<evidence type="ECO:0000313" key="1">
    <source>
        <dbReference type="EMBL" id="EIM72488.1"/>
    </source>
</evidence>
<keyword evidence="2" id="KW-1185">Reference proteome</keyword>
<organism evidence="1 2">
    <name type="scientific">Nitritalea halalkaliphila LW7</name>
    <dbReference type="NCBI Taxonomy" id="1189621"/>
    <lineage>
        <taxon>Bacteria</taxon>
        <taxon>Pseudomonadati</taxon>
        <taxon>Bacteroidota</taxon>
        <taxon>Cytophagia</taxon>
        <taxon>Cytophagales</taxon>
        <taxon>Cyclobacteriaceae</taxon>
        <taxon>Nitritalea</taxon>
    </lineage>
</organism>
<sequence>MQTIKRYFLLISIGVILLRCQHHKEKPNIYLNEVIGEEVVNRLEELKLIDSNDTILGLWHIIINEAHLKSENYTFFTYNNLVQFYQRENTEPIITYVPIDSILDLRKEIESNLNLNRMSIKVRRFRGLTFNHKTQKDEVLYVNYSFFPPFDADIQKKEQFYELLLQTWINNPKYQELFTINSKLHNEDVKQTISDESNKLTKLKHNFEKQSVNTIYENNFLVVFLGNELALIRYNSDDEEFTVFNIITENLIGDSTDAMTVLSIYPIHKHGELELPFSDKGLTINSAIRYKTKFSKTIVENHFR</sequence>
<evidence type="ECO:0000313" key="2">
    <source>
        <dbReference type="Proteomes" id="UP000005551"/>
    </source>
</evidence>